<organism evidence="1 2">
    <name type="scientific">Xylaria curta</name>
    <dbReference type="NCBI Taxonomy" id="42375"/>
    <lineage>
        <taxon>Eukaryota</taxon>
        <taxon>Fungi</taxon>
        <taxon>Dikarya</taxon>
        <taxon>Ascomycota</taxon>
        <taxon>Pezizomycotina</taxon>
        <taxon>Sordariomycetes</taxon>
        <taxon>Xylariomycetidae</taxon>
        <taxon>Xylariales</taxon>
        <taxon>Xylariaceae</taxon>
        <taxon>Xylaria</taxon>
    </lineage>
</organism>
<proteinExistence type="predicted"/>
<sequence>MSFRFISVLIVAAGMEGKASYPSLLVIEGAKSADPERSRLSHAKNEAAPPKKLALLIGSPVGQLRRTGNDVQRMSDLLSRHGFRITTCSGKLYGMRATRERIRKRWKELNSQCAPDDTVVIYYSGHGGLIQLTKEEMEKIDAERAQPWRYQFIVPIDYYSGSDFRGVLDVELTRWLRDTTRKTHNVTVIFDCCHSARMAKNGEDNGFQVKSISNASYQAASGLLNELRESGDPEDHIFIGGNPYAVRIAAAAADSFAWETDVKHRILDFRAKRNYGGLLTRNLVDVIEEAEESSKG</sequence>
<keyword evidence="2" id="KW-1185">Reference proteome</keyword>
<dbReference type="EMBL" id="JAPDGR010000927">
    <property type="protein sequence ID" value="KAJ2986567.1"/>
    <property type="molecule type" value="Genomic_DNA"/>
</dbReference>
<name>A0ACC1P403_9PEZI</name>
<comment type="caution">
    <text evidence="1">The sequence shown here is derived from an EMBL/GenBank/DDBJ whole genome shotgun (WGS) entry which is preliminary data.</text>
</comment>
<reference evidence="1" key="1">
    <citation type="submission" date="2022-10" db="EMBL/GenBank/DDBJ databases">
        <title>Genome Sequence of Xylaria curta.</title>
        <authorList>
            <person name="Buettner E."/>
        </authorList>
    </citation>
    <scope>NUCLEOTIDE SEQUENCE</scope>
    <source>
        <strain evidence="1">Babe10</strain>
    </source>
</reference>
<evidence type="ECO:0000313" key="2">
    <source>
        <dbReference type="Proteomes" id="UP001143856"/>
    </source>
</evidence>
<protein>
    <submittedName>
        <fullName evidence="1">Uncharacterized protein</fullName>
    </submittedName>
</protein>
<evidence type="ECO:0000313" key="1">
    <source>
        <dbReference type="EMBL" id="KAJ2986567.1"/>
    </source>
</evidence>
<accession>A0ACC1P403</accession>
<gene>
    <name evidence="1" type="ORF">NUW58_g4963</name>
</gene>
<dbReference type="Proteomes" id="UP001143856">
    <property type="component" value="Unassembled WGS sequence"/>
</dbReference>